<accession>A0A820A9E6</accession>
<dbReference type="InterPro" id="IPR001242">
    <property type="entry name" value="Condensation_dom"/>
</dbReference>
<evidence type="ECO:0000313" key="3">
    <source>
        <dbReference type="Proteomes" id="UP000663881"/>
    </source>
</evidence>
<evidence type="ECO:0000259" key="1">
    <source>
        <dbReference type="Pfam" id="PF00668"/>
    </source>
</evidence>
<name>A0A820A9E6_9BILA</name>
<sequence>LVNMIGMFVSTLPYRVELDLHWSFDELVQHVREKCLSILEHSYYPLQHILTDLHLTQLNVSFFETMFDFVNVSKDVEHLCLGGANLERISLEQSTEVAKFDFSLTFEYNPSSYNKRLSCRFVCSHDLFEKSTISKLAHRFEYMFEQLFQTQSSSTSMIDMSSSINEVSLILHEEAEEMELAVFNRLENILNEAPASFAQIRLWHNECVRFTPHISQVPIYNMPFVYHLHSHHTLSIQHLRQALQPIVTKHQSLRTSLIFYAENNRHLQRIIDMDDDNGQLFTFIENTYETQEQLSDIIHEEKCNPQLLDLTQGLVFRCHL</sequence>
<comment type="caution">
    <text evidence="2">The sequence shown here is derived from an EMBL/GenBank/DDBJ whole genome shotgun (WGS) entry which is preliminary data.</text>
</comment>
<feature type="domain" description="Condensation" evidence="1">
    <location>
        <begin position="191"/>
        <end position="320"/>
    </location>
</feature>
<dbReference type="PANTHER" id="PTHR45527">
    <property type="entry name" value="NONRIBOSOMAL PEPTIDE SYNTHETASE"/>
    <property type="match status" value="1"/>
</dbReference>
<gene>
    <name evidence="2" type="ORF">OKA104_LOCUS40276</name>
</gene>
<protein>
    <recommendedName>
        <fullName evidence="1">Condensation domain-containing protein</fullName>
    </recommendedName>
</protein>
<feature type="domain" description="Condensation" evidence="1">
    <location>
        <begin position="3"/>
        <end position="163"/>
    </location>
</feature>
<feature type="non-terminal residue" evidence="2">
    <location>
        <position position="1"/>
    </location>
</feature>
<dbReference type="Gene3D" id="3.30.559.30">
    <property type="entry name" value="Nonribosomal peptide synthetase, condensation domain"/>
    <property type="match status" value="1"/>
</dbReference>
<dbReference type="GO" id="GO:0044550">
    <property type="term" value="P:secondary metabolite biosynthetic process"/>
    <property type="evidence" value="ECO:0007669"/>
    <property type="project" value="TreeGrafter"/>
</dbReference>
<proteinExistence type="predicted"/>
<organism evidence="2 3">
    <name type="scientific">Adineta steineri</name>
    <dbReference type="NCBI Taxonomy" id="433720"/>
    <lineage>
        <taxon>Eukaryota</taxon>
        <taxon>Metazoa</taxon>
        <taxon>Spiralia</taxon>
        <taxon>Gnathifera</taxon>
        <taxon>Rotifera</taxon>
        <taxon>Eurotatoria</taxon>
        <taxon>Bdelloidea</taxon>
        <taxon>Adinetida</taxon>
        <taxon>Adinetidae</taxon>
        <taxon>Adineta</taxon>
    </lineage>
</organism>
<feature type="non-terminal residue" evidence="2">
    <location>
        <position position="320"/>
    </location>
</feature>
<dbReference type="PANTHER" id="PTHR45527:SF1">
    <property type="entry name" value="FATTY ACID SYNTHASE"/>
    <property type="match status" value="1"/>
</dbReference>
<dbReference type="EMBL" id="CAJOAY010008525">
    <property type="protein sequence ID" value="CAF4188141.1"/>
    <property type="molecule type" value="Genomic_DNA"/>
</dbReference>
<dbReference type="Gene3D" id="3.30.559.10">
    <property type="entry name" value="Chloramphenicol acetyltransferase-like domain"/>
    <property type="match status" value="2"/>
</dbReference>
<dbReference type="AlphaFoldDB" id="A0A820A9E6"/>
<dbReference type="SUPFAM" id="SSF52777">
    <property type="entry name" value="CoA-dependent acyltransferases"/>
    <property type="match status" value="2"/>
</dbReference>
<reference evidence="2" key="1">
    <citation type="submission" date="2021-02" db="EMBL/GenBank/DDBJ databases">
        <authorList>
            <person name="Nowell W R."/>
        </authorList>
    </citation>
    <scope>NUCLEOTIDE SEQUENCE</scope>
</reference>
<dbReference type="GO" id="GO:0003824">
    <property type="term" value="F:catalytic activity"/>
    <property type="evidence" value="ECO:0007669"/>
    <property type="project" value="InterPro"/>
</dbReference>
<dbReference type="GO" id="GO:0043041">
    <property type="term" value="P:amino acid activation for nonribosomal peptide biosynthetic process"/>
    <property type="evidence" value="ECO:0007669"/>
    <property type="project" value="TreeGrafter"/>
</dbReference>
<evidence type="ECO:0000313" key="2">
    <source>
        <dbReference type="EMBL" id="CAF4188141.1"/>
    </source>
</evidence>
<dbReference type="InterPro" id="IPR023213">
    <property type="entry name" value="CAT-like_dom_sf"/>
</dbReference>
<dbReference type="Pfam" id="PF00668">
    <property type="entry name" value="Condensation"/>
    <property type="match status" value="2"/>
</dbReference>
<dbReference type="GO" id="GO:0031177">
    <property type="term" value="F:phosphopantetheine binding"/>
    <property type="evidence" value="ECO:0007669"/>
    <property type="project" value="TreeGrafter"/>
</dbReference>
<dbReference type="GO" id="GO:0005737">
    <property type="term" value="C:cytoplasm"/>
    <property type="evidence" value="ECO:0007669"/>
    <property type="project" value="TreeGrafter"/>
</dbReference>
<dbReference type="Proteomes" id="UP000663881">
    <property type="component" value="Unassembled WGS sequence"/>
</dbReference>